<evidence type="ECO:0000256" key="1">
    <source>
        <dbReference type="SAM" id="Phobius"/>
    </source>
</evidence>
<dbReference type="InterPro" id="IPR001584">
    <property type="entry name" value="Integrase_cat-core"/>
</dbReference>
<gene>
    <name evidence="3" type="ORF">H3N35_22760</name>
</gene>
<dbReference type="SUPFAM" id="SSF53098">
    <property type="entry name" value="Ribonuclease H-like"/>
    <property type="match status" value="1"/>
</dbReference>
<feature type="transmembrane region" description="Helical" evidence="1">
    <location>
        <begin position="6"/>
        <end position="22"/>
    </location>
</feature>
<keyword evidence="1" id="KW-1133">Transmembrane helix</keyword>
<dbReference type="InterPro" id="IPR012337">
    <property type="entry name" value="RNaseH-like_sf"/>
</dbReference>
<accession>A0ABY7VBL6</accession>
<dbReference type="Proteomes" id="UP001215231">
    <property type="component" value="Chromosome"/>
</dbReference>
<feature type="domain" description="Integrase catalytic" evidence="2">
    <location>
        <begin position="116"/>
        <end position="276"/>
    </location>
</feature>
<dbReference type="Pfam" id="PF13683">
    <property type="entry name" value="rve_3"/>
    <property type="match status" value="1"/>
</dbReference>
<keyword evidence="1" id="KW-0472">Membrane</keyword>
<name>A0ABY7VBL6_9GAMM</name>
<protein>
    <submittedName>
        <fullName evidence="3">Transposase</fullName>
    </submittedName>
</protein>
<reference evidence="3 4" key="1">
    <citation type="journal article" date="2022" name="Mar. Drugs">
        <title>Bioassay-Guided Fractionation Leads to the Detection of Cholic Acid Generated by the Rare Thalassomonas sp.</title>
        <authorList>
            <person name="Pheiffer F."/>
            <person name="Schneider Y.K."/>
            <person name="Hansen E.H."/>
            <person name="Andersen J.H."/>
            <person name="Isaksson J."/>
            <person name="Busche T."/>
            <person name="R C."/>
            <person name="Kalinowski J."/>
            <person name="Zyl L.V."/>
            <person name="Trindade M."/>
        </authorList>
    </citation>
    <scope>NUCLEOTIDE SEQUENCE [LARGE SCALE GENOMIC DNA]</scope>
    <source>
        <strain evidence="3 4">A5K-61T</strain>
    </source>
</reference>
<dbReference type="RefSeq" id="WP_274051102.1">
    <property type="nucleotide sequence ID" value="NZ_CP059693.1"/>
</dbReference>
<evidence type="ECO:0000259" key="2">
    <source>
        <dbReference type="PROSITE" id="PS50994"/>
    </source>
</evidence>
<organism evidence="3 4">
    <name type="scientific">Thalassomonas haliotis</name>
    <dbReference type="NCBI Taxonomy" id="485448"/>
    <lineage>
        <taxon>Bacteria</taxon>
        <taxon>Pseudomonadati</taxon>
        <taxon>Pseudomonadota</taxon>
        <taxon>Gammaproteobacteria</taxon>
        <taxon>Alteromonadales</taxon>
        <taxon>Colwelliaceae</taxon>
        <taxon>Thalassomonas</taxon>
    </lineage>
</organism>
<dbReference type="EMBL" id="CP059693">
    <property type="protein sequence ID" value="WDE11028.1"/>
    <property type="molecule type" value="Genomic_DNA"/>
</dbReference>
<dbReference type="Gene3D" id="3.30.420.10">
    <property type="entry name" value="Ribonuclease H-like superfamily/Ribonuclease H"/>
    <property type="match status" value="1"/>
</dbReference>
<dbReference type="PANTHER" id="PTHR47515:SF2">
    <property type="entry name" value="INTEGRASE CORE DOMAIN PROTEIN"/>
    <property type="match status" value="1"/>
</dbReference>
<proteinExistence type="predicted"/>
<keyword evidence="1" id="KW-0812">Transmembrane</keyword>
<dbReference type="PROSITE" id="PS50994">
    <property type="entry name" value="INTEGRASE"/>
    <property type="match status" value="1"/>
</dbReference>
<dbReference type="InterPro" id="IPR036397">
    <property type="entry name" value="RNaseH_sf"/>
</dbReference>
<sequence length="300" mass="34892">MMLIYWQYTCAFCFFLFERFFGRKKRIKYYPPQNTLSDKKMPPEKYARNRKKPQWVVDKVLYLSAVSGAGCGKVAEIFNQSYGDKTTVSKTFVYEKIKANRYQLQVIKRKIKQKPPSTTPVNHTWGLDLTQVKLSAKQATILGIIEHGSRLNLALREIPTKHSAQLLLVLCQTIRQFAFPKNVRTDNERCFTSAFFTTALKLLGIRHQTTHLASPWENGRIERFFGTLKSKVRQLDLSGLNNVQTELSTFRCWYNQIRPHQNLAGYTPMEVWQNKANRHGNKAIWVSDWHGLLTGYYFPG</sequence>
<evidence type="ECO:0000313" key="4">
    <source>
        <dbReference type="Proteomes" id="UP001215231"/>
    </source>
</evidence>
<dbReference type="PANTHER" id="PTHR47515">
    <property type="entry name" value="LOW CALCIUM RESPONSE LOCUS PROTEIN T"/>
    <property type="match status" value="1"/>
</dbReference>
<keyword evidence="4" id="KW-1185">Reference proteome</keyword>
<evidence type="ECO:0000313" key="3">
    <source>
        <dbReference type="EMBL" id="WDE11028.1"/>
    </source>
</evidence>